<dbReference type="GO" id="GO:0006233">
    <property type="term" value="P:dTDP biosynthetic process"/>
    <property type="evidence" value="ECO:0007669"/>
    <property type="project" value="InterPro"/>
</dbReference>
<dbReference type="GO" id="GO:0005829">
    <property type="term" value="C:cytosol"/>
    <property type="evidence" value="ECO:0007669"/>
    <property type="project" value="TreeGrafter"/>
</dbReference>
<dbReference type="GO" id="GO:0006235">
    <property type="term" value="P:dTTP biosynthetic process"/>
    <property type="evidence" value="ECO:0007669"/>
    <property type="project" value="UniProtKB-UniRule"/>
</dbReference>
<evidence type="ECO:0000259" key="12">
    <source>
        <dbReference type="Pfam" id="PF02223"/>
    </source>
</evidence>
<evidence type="ECO:0000256" key="1">
    <source>
        <dbReference type="ARBA" id="ARBA00009776"/>
    </source>
</evidence>
<evidence type="ECO:0000256" key="3">
    <source>
        <dbReference type="ARBA" id="ARBA00017144"/>
    </source>
</evidence>
<evidence type="ECO:0000256" key="10">
    <source>
        <dbReference type="ARBA" id="ARBA00057735"/>
    </source>
</evidence>
<evidence type="ECO:0000256" key="6">
    <source>
        <dbReference type="ARBA" id="ARBA00022741"/>
    </source>
</evidence>
<gene>
    <name evidence="11" type="primary">tmk</name>
    <name evidence="13" type="ORF">SAMN02746019_00027840</name>
</gene>
<name>A0A212QQY6_9CHLR</name>
<dbReference type="AlphaFoldDB" id="A0A212QQY6"/>
<comment type="function">
    <text evidence="10 11">Phosphorylation of dTMP to form dTDP in both de novo and salvage pathways of dTTP synthesis.</text>
</comment>
<evidence type="ECO:0000256" key="5">
    <source>
        <dbReference type="ARBA" id="ARBA00022727"/>
    </source>
</evidence>
<dbReference type="EC" id="2.7.4.9" evidence="2 11"/>
<comment type="catalytic activity">
    <reaction evidence="9 11">
        <text>dTMP + ATP = dTDP + ADP</text>
        <dbReference type="Rhea" id="RHEA:13517"/>
        <dbReference type="ChEBI" id="CHEBI:30616"/>
        <dbReference type="ChEBI" id="CHEBI:58369"/>
        <dbReference type="ChEBI" id="CHEBI:63528"/>
        <dbReference type="ChEBI" id="CHEBI:456216"/>
        <dbReference type="EC" id="2.7.4.9"/>
    </reaction>
</comment>
<dbReference type="PANTHER" id="PTHR10344">
    <property type="entry name" value="THYMIDYLATE KINASE"/>
    <property type="match status" value="1"/>
</dbReference>
<dbReference type="EMBL" id="FYEK01000020">
    <property type="protein sequence ID" value="SNB61939.1"/>
    <property type="molecule type" value="Genomic_DNA"/>
</dbReference>
<comment type="similarity">
    <text evidence="1 11">Belongs to the thymidylate kinase family.</text>
</comment>
<dbReference type="RefSeq" id="WP_088570701.1">
    <property type="nucleotide sequence ID" value="NZ_FYEK01000020.1"/>
</dbReference>
<dbReference type="Gene3D" id="3.40.50.300">
    <property type="entry name" value="P-loop containing nucleotide triphosphate hydrolases"/>
    <property type="match status" value="1"/>
</dbReference>
<keyword evidence="14" id="KW-1185">Reference proteome</keyword>
<dbReference type="CDD" id="cd01672">
    <property type="entry name" value="TMPK"/>
    <property type="match status" value="1"/>
</dbReference>
<keyword evidence="5 11" id="KW-0545">Nucleotide biosynthesis</keyword>
<keyword evidence="8 11" id="KW-0067">ATP-binding</keyword>
<accession>A0A212QQY6</accession>
<dbReference type="InterPro" id="IPR018095">
    <property type="entry name" value="Thymidylate_kin_CS"/>
</dbReference>
<dbReference type="GO" id="GO:0004798">
    <property type="term" value="F:dTMP kinase activity"/>
    <property type="evidence" value="ECO:0007669"/>
    <property type="project" value="UniProtKB-UniRule"/>
</dbReference>
<keyword evidence="7 11" id="KW-0418">Kinase</keyword>
<evidence type="ECO:0000256" key="4">
    <source>
        <dbReference type="ARBA" id="ARBA00022679"/>
    </source>
</evidence>
<evidence type="ECO:0000313" key="14">
    <source>
        <dbReference type="Proteomes" id="UP000197025"/>
    </source>
</evidence>
<feature type="binding site" evidence="11">
    <location>
        <begin position="10"/>
        <end position="17"/>
    </location>
    <ligand>
        <name>ATP</name>
        <dbReference type="ChEBI" id="CHEBI:30616"/>
    </ligand>
</feature>
<reference evidence="14" key="1">
    <citation type="submission" date="2017-06" db="EMBL/GenBank/DDBJ databases">
        <authorList>
            <person name="Varghese N."/>
            <person name="Submissions S."/>
        </authorList>
    </citation>
    <scope>NUCLEOTIDE SEQUENCE [LARGE SCALE GENOMIC DNA]</scope>
    <source>
        <strain evidence="14">JAD2</strain>
    </source>
</reference>
<feature type="domain" description="Thymidylate kinase-like" evidence="12">
    <location>
        <begin position="8"/>
        <end position="198"/>
    </location>
</feature>
<evidence type="ECO:0000313" key="13">
    <source>
        <dbReference type="EMBL" id="SNB61939.1"/>
    </source>
</evidence>
<dbReference type="PANTHER" id="PTHR10344:SF4">
    <property type="entry name" value="UMP-CMP KINASE 2, MITOCHONDRIAL"/>
    <property type="match status" value="1"/>
</dbReference>
<dbReference type="OrthoDB" id="9774907at2"/>
<protein>
    <recommendedName>
        <fullName evidence="3 11">Thymidylate kinase</fullName>
        <ecNumber evidence="2 11">2.7.4.9</ecNumber>
    </recommendedName>
    <alternativeName>
        <fullName evidence="11">dTMP kinase</fullName>
    </alternativeName>
</protein>
<keyword evidence="4 11" id="KW-0808">Transferase</keyword>
<dbReference type="InterPro" id="IPR039430">
    <property type="entry name" value="Thymidylate_kin-like_dom"/>
</dbReference>
<dbReference type="PROSITE" id="PS01331">
    <property type="entry name" value="THYMIDYLATE_KINASE"/>
    <property type="match status" value="1"/>
</dbReference>
<evidence type="ECO:0000256" key="2">
    <source>
        <dbReference type="ARBA" id="ARBA00012980"/>
    </source>
</evidence>
<evidence type="ECO:0000256" key="11">
    <source>
        <dbReference type="HAMAP-Rule" id="MF_00165"/>
    </source>
</evidence>
<evidence type="ECO:0000256" key="7">
    <source>
        <dbReference type="ARBA" id="ARBA00022777"/>
    </source>
</evidence>
<dbReference type="GO" id="GO:0005524">
    <property type="term" value="F:ATP binding"/>
    <property type="evidence" value="ECO:0007669"/>
    <property type="project" value="UniProtKB-UniRule"/>
</dbReference>
<proteinExistence type="inferred from homology"/>
<dbReference type="Proteomes" id="UP000197025">
    <property type="component" value="Unassembled WGS sequence"/>
</dbReference>
<dbReference type="NCBIfam" id="TIGR00041">
    <property type="entry name" value="DTMP_kinase"/>
    <property type="match status" value="1"/>
</dbReference>
<evidence type="ECO:0000256" key="9">
    <source>
        <dbReference type="ARBA" id="ARBA00048743"/>
    </source>
</evidence>
<dbReference type="InterPro" id="IPR027417">
    <property type="entry name" value="P-loop_NTPase"/>
</dbReference>
<dbReference type="HAMAP" id="MF_00165">
    <property type="entry name" value="Thymidylate_kinase"/>
    <property type="match status" value="1"/>
</dbReference>
<dbReference type="FunCoup" id="A0A212QQY6">
    <property type="interactions" value="305"/>
</dbReference>
<dbReference type="GO" id="GO:0006227">
    <property type="term" value="P:dUDP biosynthetic process"/>
    <property type="evidence" value="ECO:0007669"/>
    <property type="project" value="TreeGrafter"/>
</dbReference>
<dbReference type="SUPFAM" id="SSF52540">
    <property type="entry name" value="P-loop containing nucleoside triphosphate hydrolases"/>
    <property type="match status" value="1"/>
</dbReference>
<keyword evidence="6 11" id="KW-0547">Nucleotide-binding</keyword>
<dbReference type="InterPro" id="IPR018094">
    <property type="entry name" value="Thymidylate_kinase"/>
</dbReference>
<dbReference type="Pfam" id="PF02223">
    <property type="entry name" value="Thymidylate_kin"/>
    <property type="match status" value="1"/>
</dbReference>
<dbReference type="FunFam" id="3.40.50.300:FF:000225">
    <property type="entry name" value="Thymidylate kinase"/>
    <property type="match status" value="1"/>
</dbReference>
<evidence type="ECO:0000256" key="8">
    <source>
        <dbReference type="ARBA" id="ARBA00022840"/>
    </source>
</evidence>
<organism evidence="13 14">
    <name type="scientific">Thermoflexus hugenholtzii JAD2</name>
    <dbReference type="NCBI Taxonomy" id="877466"/>
    <lineage>
        <taxon>Bacteria</taxon>
        <taxon>Bacillati</taxon>
        <taxon>Chloroflexota</taxon>
        <taxon>Thermoflexia</taxon>
        <taxon>Thermoflexales</taxon>
        <taxon>Thermoflexaceae</taxon>
        <taxon>Thermoflexus</taxon>
    </lineage>
</organism>
<sequence>MGGLLITFEGPEGCGKTTMARWLAGTLQEKGLRVLLTREPGGTPLGEAIRELLHAHEQAEMVARAEALLFCAARAQLVERVIRPFLMAGGIVISDRYADSTLAYQGYGRGLDLEELRRLNRFATGGLQPDLTFLLDVEVEQGLARRRASGEAWTRLDAMDLAFHQRVREGYLALAAAEPARWVVIDASQPMEAVQAAIRAHLADRLGLRIE</sequence>
<dbReference type="InParanoid" id="A0A212QQY6"/>